<evidence type="ECO:0000259" key="13">
    <source>
        <dbReference type="PROSITE" id="PS51198"/>
    </source>
</evidence>
<evidence type="ECO:0000313" key="15">
    <source>
        <dbReference type="Proteomes" id="UP000035579"/>
    </source>
</evidence>
<dbReference type="Gene3D" id="3.40.50.300">
    <property type="entry name" value="P-loop containing nucleotide triphosphate hydrolases"/>
    <property type="match status" value="3"/>
</dbReference>
<dbReference type="Proteomes" id="UP000035579">
    <property type="component" value="Chromosome"/>
</dbReference>
<dbReference type="GO" id="GO:0005524">
    <property type="term" value="F:ATP binding"/>
    <property type="evidence" value="ECO:0007669"/>
    <property type="project" value="UniProtKB-UniRule"/>
</dbReference>
<evidence type="ECO:0000313" key="14">
    <source>
        <dbReference type="EMBL" id="AKJ00104.1"/>
    </source>
</evidence>
<dbReference type="InterPro" id="IPR000212">
    <property type="entry name" value="DNA_helicase_UvrD/REP"/>
</dbReference>
<keyword evidence="3 12" id="KW-0378">Hydrolase</keyword>
<dbReference type="GO" id="GO:0016787">
    <property type="term" value="F:hydrolase activity"/>
    <property type="evidence" value="ECO:0007669"/>
    <property type="project" value="UniProtKB-UniRule"/>
</dbReference>
<dbReference type="CDD" id="cd17932">
    <property type="entry name" value="DEXQc_UvrD"/>
    <property type="match status" value="1"/>
</dbReference>
<dbReference type="Pfam" id="PF13361">
    <property type="entry name" value="UvrD_C"/>
    <property type="match status" value="1"/>
</dbReference>
<organism evidence="14 15">
    <name type="scientific">Archangium gephyra</name>
    <dbReference type="NCBI Taxonomy" id="48"/>
    <lineage>
        <taxon>Bacteria</taxon>
        <taxon>Pseudomonadati</taxon>
        <taxon>Myxococcota</taxon>
        <taxon>Myxococcia</taxon>
        <taxon>Myxococcales</taxon>
        <taxon>Cystobacterineae</taxon>
        <taxon>Archangiaceae</taxon>
        <taxon>Archangium</taxon>
    </lineage>
</organism>
<dbReference type="Gene3D" id="1.10.10.160">
    <property type="match status" value="1"/>
</dbReference>
<dbReference type="GO" id="GO:0043138">
    <property type="term" value="F:3'-5' DNA helicase activity"/>
    <property type="evidence" value="ECO:0007669"/>
    <property type="project" value="UniProtKB-EC"/>
</dbReference>
<sequence>MPTETSSWFRALPGMRVVPKECFVEIRCAKSTERSGLSSPRLKSPRMGDFLSHSMSSPHPGHCSNLAGAIEPPSLRGGPDECWGGERQLLSEEMFFKHVDQVLTANRRAPLGPGGPQHRSIRVNPGERVLQILAGPGSGKTEMLVWRVLFELLVRGVQSERLLVTTFTNKAATELGIRLVERCDQILGSVRSSHGSVDDPHVHDVRIGTIHSLCDALLAEFDTNYMEAGTEVIDEIETRVRIARDRYFAFREDPRNPNAVDIRLLRNEPLVSLFRPPWLDPRRPWPSTTMQQVDALMALLAQQTETWMPRCLQAGIPNGCQMVHGLSNLTADLEKLRHRWEVYLDKNQVLDFVTIQKRFLDRQHLILSHIDHVFVDEFQDTNPIQFGIHANWLKGSQTRLTVVGDDDQSLYRFRGSDISCFNQLEPHCKSSGIAYRQEKLEENWRSTRRIVDFARAFREASALKASSMQKRIIAPSGAELGLPPRLLVGPWEKIGACVADELARIGAGRLPTAEVPVPPSAAVLMFSTSERPVQSEDSAALTLRLKLQANLLRAYNPRNKTAAEYESPIAELFGLLSYLIDPVIKAPVGKGGRMVEVYASVDEQSKKDAAPTVPPSFRISDAHASFQKAFIKADGGNIGSPVGNRRELVEYIDQIRSDLISTTSNGDRTRLSIAGLVARLLTFDRYRGKGYTVELFRQGLFTTLLEATIAPSRMSMKSLDAAMEPTRDPKNRKIIWPDQFWQFLNLMGTLLDHTSLDDVEVEAFAEHAVAIMTFHQAKGLEFDHVYVAATGREVNPHAVLQTMLFSGKRPHYDIVDRQPVTRDKDVLALAAADRDREVYVALTRAKKRLTFLWDPKDERPNLELHQVLKTSFAQCPRKQHPEFPDITVQEWNYA</sequence>
<evidence type="ECO:0000256" key="3">
    <source>
        <dbReference type="ARBA" id="ARBA00022801"/>
    </source>
</evidence>
<dbReference type="EMBL" id="CP011509">
    <property type="protein sequence ID" value="AKJ00104.1"/>
    <property type="molecule type" value="Genomic_DNA"/>
</dbReference>
<evidence type="ECO:0000256" key="6">
    <source>
        <dbReference type="ARBA" id="ARBA00023125"/>
    </source>
</evidence>
<dbReference type="SUPFAM" id="SSF52540">
    <property type="entry name" value="P-loop containing nucleoside triphosphate hydrolases"/>
    <property type="match status" value="1"/>
</dbReference>
<feature type="domain" description="UvrD-like helicase ATP-binding" evidence="13">
    <location>
        <begin position="113"/>
        <end position="447"/>
    </location>
</feature>
<dbReference type="PANTHER" id="PTHR11070:SF2">
    <property type="entry name" value="ATP-DEPENDENT DNA HELICASE SRS2"/>
    <property type="match status" value="1"/>
</dbReference>
<dbReference type="KEGG" id="age:AA314_01730"/>
<keyword evidence="4 12" id="KW-0347">Helicase</keyword>
<dbReference type="InterPro" id="IPR014016">
    <property type="entry name" value="UvrD-like_ATP-bd"/>
</dbReference>
<evidence type="ECO:0000256" key="1">
    <source>
        <dbReference type="ARBA" id="ARBA00009922"/>
    </source>
</evidence>
<dbReference type="AlphaFoldDB" id="A0AAC8Q371"/>
<evidence type="ECO:0000256" key="5">
    <source>
        <dbReference type="ARBA" id="ARBA00022840"/>
    </source>
</evidence>
<keyword evidence="7" id="KW-0413">Isomerase</keyword>
<reference evidence="14 15" key="1">
    <citation type="submission" date="2015-05" db="EMBL/GenBank/DDBJ databases">
        <title>Genome assembly of Archangium gephyra DSM 2261.</title>
        <authorList>
            <person name="Sharma G."/>
            <person name="Subramanian S."/>
        </authorList>
    </citation>
    <scope>NUCLEOTIDE SEQUENCE [LARGE SCALE GENOMIC DNA]</scope>
    <source>
        <strain evidence="14 15">DSM 2261</strain>
    </source>
</reference>
<dbReference type="PROSITE" id="PS51198">
    <property type="entry name" value="UVRD_HELICASE_ATP_BIND"/>
    <property type="match status" value="1"/>
</dbReference>
<keyword evidence="6" id="KW-0238">DNA-binding</keyword>
<evidence type="ECO:0000256" key="7">
    <source>
        <dbReference type="ARBA" id="ARBA00023235"/>
    </source>
</evidence>
<proteinExistence type="inferred from homology"/>
<evidence type="ECO:0000256" key="8">
    <source>
        <dbReference type="ARBA" id="ARBA00034617"/>
    </source>
</evidence>
<evidence type="ECO:0000256" key="11">
    <source>
        <dbReference type="ARBA" id="ARBA00048988"/>
    </source>
</evidence>
<name>A0AAC8Q371_9BACT</name>
<comment type="catalytic activity">
    <reaction evidence="8">
        <text>Couples ATP hydrolysis with the unwinding of duplex DNA by translocating in the 3'-5' direction.</text>
        <dbReference type="EC" id="5.6.2.4"/>
    </reaction>
</comment>
<dbReference type="InterPro" id="IPR014017">
    <property type="entry name" value="DNA_helicase_UvrD-like_C"/>
</dbReference>
<keyword evidence="2 12" id="KW-0547">Nucleotide-binding</keyword>
<protein>
    <recommendedName>
        <fullName evidence="9">DNA 3'-5' helicase</fullName>
        <ecNumber evidence="9">5.6.2.4</ecNumber>
    </recommendedName>
    <alternativeName>
        <fullName evidence="10">DNA 3'-5' helicase II</fullName>
    </alternativeName>
</protein>
<dbReference type="InterPro" id="IPR027417">
    <property type="entry name" value="P-loop_NTPase"/>
</dbReference>
<feature type="binding site" evidence="12">
    <location>
        <begin position="134"/>
        <end position="141"/>
    </location>
    <ligand>
        <name>ATP</name>
        <dbReference type="ChEBI" id="CHEBI:30616"/>
    </ligand>
</feature>
<evidence type="ECO:0000256" key="10">
    <source>
        <dbReference type="ARBA" id="ARBA00034923"/>
    </source>
</evidence>
<dbReference type="GO" id="GO:0003677">
    <property type="term" value="F:DNA binding"/>
    <property type="evidence" value="ECO:0007669"/>
    <property type="project" value="UniProtKB-KW"/>
</dbReference>
<evidence type="ECO:0000256" key="4">
    <source>
        <dbReference type="ARBA" id="ARBA00022806"/>
    </source>
</evidence>
<accession>A0AAC8Q371</accession>
<dbReference type="GO" id="GO:0005829">
    <property type="term" value="C:cytosol"/>
    <property type="evidence" value="ECO:0007669"/>
    <property type="project" value="TreeGrafter"/>
</dbReference>
<dbReference type="PANTHER" id="PTHR11070">
    <property type="entry name" value="UVRD / RECB / PCRA DNA HELICASE FAMILY MEMBER"/>
    <property type="match status" value="1"/>
</dbReference>
<dbReference type="Pfam" id="PF00580">
    <property type="entry name" value="UvrD-helicase"/>
    <property type="match status" value="1"/>
</dbReference>
<gene>
    <name evidence="14" type="ORF">AA314_01730</name>
</gene>
<dbReference type="EC" id="5.6.2.4" evidence="9"/>
<evidence type="ECO:0000256" key="9">
    <source>
        <dbReference type="ARBA" id="ARBA00034808"/>
    </source>
</evidence>
<comment type="catalytic activity">
    <reaction evidence="11">
        <text>ATP + H2O = ADP + phosphate + H(+)</text>
        <dbReference type="Rhea" id="RHEA:13065"/>
        <dbReference type="ChEBI" id="CHEBI:15377"/>
        <dbReference type="ChEBI" id="CHEBI:15378"/>
        <dbReference type="ChEBI" id="CHEBI:30616"/>
        <dbReference type="ChEBI" id="CHEBI:43474"/>
        <dbReference type="ChEBI" id="CHEBI:456216"/>
        <dbReference type="EC" id="5.6.2.4"/>
    </reaction>
</comment>
<dbReference type="GO" id="GO:0000725">
    <property type="term" value="P:recombinational repair"/>
    <property type="evidence" value="ECO:0007669"/>
    <property type="project" value="TreeGrafter"/>
</dbReference>
<dbReference type="InterPro" id="IPR013986">
    <property type="entry name" value="DExx_box_DNA_helicase_dom_sf"/>
</dbReference>
<evidence type="ECO:0000256" key="2">
    <source>
        <dbReference type="ARBA" id="ARBA00022741"/>
    </source>
</evidence>
<evidence type="ECO:0000256" key="12">
    <source>
        <dbReference type="PROSITE-ProRule" id="PRU00560"/>
    </source>
</evidence>
<keyword evidence="5 12" id="KW-0067">ATP-binding</keyword>
<comment type="similarity">
    <text evidence="1">Belongs to the helicase family. UvrD subfamily.</text>
</comment>